<feature type="domain" description="Prolyl 4-hydroxylase alpha subunit" evidence="5">
    <location>
        <begin position="27"/>
        <end position="204"/>
    </location>
</feature>
<gene>
    <name evidence="6" type="ORF">F2B50_12095</name>
    <name evidence="7" type="ORF">FPF71_12095</name>
</gene>
<evidence type="ECO:0000256" key="1">
    <source>
        <dbReference type="ARBA" id="ARBA00001961"/>
    </source>
</evidence>
<dbReference type="Proteomes" id="UP000315145">
    <property type="component" value="Unassembled WGS sequence"/>
</dbReference>
<keyword evidence="4" id="KW-0560">Oxidoreductase</keyword>
<comment type="caution">
    <text evidence="6">The sequence shown here is derived from an EMBL/GenBank/DDBJ whole genome shotgun (WGS) entry which is preliminary data.</text>
</comment>
<evidence type="ECO:0000313" key="6">
    <source>
        <dbReference type="EMBL" id="KAA5823441.1"/>
    </source>
</evidence>
<dbReference type="OrthoDB" id="9783171at2"/>
<evidence type="ECO:0000313" key="9">
    <source>
        <dbReference type="Proteomes" id="UP000322315"/>
    </source>
</evidence>
<evidence type="ECO:0000256" key="4">
    <source>
        <dbReference type="ARBA" id="ARBA00023002"/>
    </source>
</evidence>
<dbReference type="Pfam" id="PF13640">
    <property type="entry name" value="2OG-FeII_Oxy_3"/>
    <property type="match status" value="1"/>
</dbReference>
<comment type="cofactor">
    <cofactor evidence="1">
        <name>L-ascorbate</name>
        <dbReference type="ChEBI" id="CHEBI:38290"/>
    </cofactor>
</comment>
<dbReference type="Gene3D" id="2.60.120.620">
    <property type="entry name" value="q2cbj1_9rhob like domain"/>
    <property type="match status" value="1"/>
</dbReference>
<organism evidence="6 9">
    <name type="scientific">Algibacter amylolyticus</name>
    <dbReference type="NCBI Taxonomy" id="1608400"/>
    <lineage>
        <taxon>Bacteria</taxon>
        <taxon>Pseudomonadati</taxon>
        <taxon>Bacteroidota</taxon>
        <taxon>Flavobacteriia</taxon>
        <taxon>Flavobacteriales</taxon>
        <taxon>Flavobacteriaceae</taxon>
        <taxon>Algibacter</taxon>
    </lineage>
</organism>
<dbReference type="AlphaFoldDB" id="A0A5M7B7K0"/>
<dbReference type="RefSeq" id="WP_144116929.1">
    <property type="nucleotide sequence ID" value="NZ_JACHGE010000002.1"/>
</dbReference>
<sequence>MANADVFENNQFEGLINGLIKNNYGCCDNFILPQTVNGLKANIQFFSDAGNMTFSGIGNKTDFHENKLIRGDKINWIEAQSLNPFELVYLQKVEHFIKYLNKTCFTAIKRYESHYSSYEKDSFYKRHIDQFKNEKGRKFSIVLYLNNDWKDTDGGLLSLYPKYGNQINISPLGGRMVFFRSDEMEHEVHASHTRERQSIAGWLKN</sequence>
<proteinExistence type="predicted"/>
<dbReference type="PANTHER" id="PTHR12907">
    <property type="entry name" value="EGL NINE HOMOLOG-RELATED"/>
    <property type="match status" value="1"/>
</dbReference>
<protein>
    <submittedName>
        <fullName evidence="6">2OG-Fe(II) oxygenase</fullName>
    </submittedName>
</protein>
<evidence type="ECO:0000256" key="2">
    <source>
        <dbReference type="ARBA" id="ARBA00022896"/>
    </source>
</evidence>
<dbReference type="PANTHER" id="PTHR12907:SF26">
    <property type="entry name" value="HIF PROLYL HYDROXYLASE, ISOFORM C"/>
    <property type="match status" value="1"/>
</dbReference>
<dbReference type="InterPro" id="IPR006620">
    <property type="entry name" value="Pro_4_hyd_alph"/>
</dbReference>
<evidence type="ECO:0000313" key="7">
    <source>
        <dbReference type="EMBL" id="TSJ73929.1"/>
    </source>
</evidence>
<dbReference type="Proteomes" id="UP000322315">
    <property type="component" value="Unassembled WGS sequence"/>
</dbReference>
<dbReference type="GO" id="GO:0031543">
    <property type="term" value="F:peptidyl-proline dioxygenase activity"/>
    <property type="evidence" value="ECO:0007669"/>
    <property type="project" value="TreeGrafter"/>
</dbReference>
<dbReference type="SMART" id="SM00702">
    <property type="entry name" value="P4Hc"/>
    <property type="match status" value="1"/>
</dbReference>
<dbReference type="GO" id="GO:0031418">
    <property type="term" value="F:L-ascorbic acid binding"/>
    <property type="evidence" value="ECO:0007669"/>
    <property type="project" value="UniProtKB-KW"/>
</dbReference>
<dbReference type="GO" id="GO:0008198">
    <property type="term" value="F:ferrous iron binding"/>
    <property type="evidence" value="ECO:0007669"/>
    <property type="project" value="TreeGrafter"/>
</dbReference>
<dbReference type="EMBL" id="VWRS01000008">
    <property type="protein sequence ID" value="KAA5823441.1"/>
    <property type="molecule type" value="Genomic_DNA"/>
</dbReference>
<evidence type="ECO:0000256" key="3">
    <source>
        <dbReference type="ARBA" id="ARBA00022964"/>
    </source>
</evidence>
<reference evidence="6" key="3">
    <citation type="submission" date="2019-09" db="EMBL/GenBank/DDBJ databases">
        <authorList>
            <person name="Zhang D.-C."/>
        </authorList>
    </citation>
    <scope>NUCLEOTIDE SEQUENCE</scope>
    <source>
        <strain evidence="6">RU-4-M-4</strain>
    </source>
</reference>
<dbReference type="InterPro" id="IPR051559">
    <property type="entry name" value="HIF_prolyl_hydroxylases"/>
</dbReference>
<keyword evidence="8" id="KW-1185">Reference proteome</keyword>
<dbReference type="EMBL" id="VMBF01000008">
    <property type="protein sequence ID" value="TSJ73929.1"/>
    <property type="molecule type" value="Genomic_DNA"/>
</dbReference>
<name>A0A5M7B7K0_9FLAO</name>
<evidence type="ECO:0000259" key="5">
    <source>
        <dbReference type="SMART" id="SM00702"/>
    </source>
</evidence>
<keyword evidence="2" id="KW-0847">Vitamin C</keyword>
<dbReference type="InterPro" id="IPR044862">
    <property type="entry name" value="Pro_4_hyd_alph_FE2OG_OXY"/>
</dbReference>
<reference evidence="7 8" key="2">
    <citation type="submission" date="2019-07" db="EMBL/GenBank/DDBJ databases">
        <title>Algibacter marinivivus sp. nov., isolated from the surface of a marine red alga.</title>
        <authorList>
            <person name="Zhong X."/>
            <person name="Xu W."/>
            <person name="Zhang Y."/>
            <person name="Zhang Q."/>
            <person name="Du Z."/>
        </authorList>
    </citation>
    <scope>NUCLEOTIDE SEQUENCE [LARGE SCALE GENOMIC DNA]</scope>
    <source>
        <strain evidence="7 8">RU-4-M-4</strain>
    </source>
</reference>
<keyword evidence="3" id="KW-0223">Dioxygenase</keyword>
<dbReference type="GO" id="GO:0071456">
    <property type="term" value="P:cellular response to hypoxia"/>
    <property type="evidence" value="ECO:0007669"/>
    <property type="project" value="TreeGrafter"/>
</dbReference>
<reference evidence="6 9" key="1">
    <citation type="journal article" date="2015" name="Int. J. Syst. Evol. Microbiol.">
        <title>Algibacter amylolyticus sp. nov., isolated from intertidal sediment.</title>
        <authorList>
            <person name="Zhang D.C."/>
            <person name="Wu J."/>
            <person name="Neuner K."/>
            <person name="Yao J."/>
            <person name="Margesin R."/>
        </authorList>
    </citation>
    <scope>NUCLEOTIDE SEQUENCE [LARGE SCALE GENOMIC DNA]</scope>
    <source>
        <strain evidence="6 9">RU-4-M-4</strain>
    </source>
</reference>
<evidence type="ECO:0000313" key="8">
    <source>
        <dbReference type="Proteomes" id="UP000315145"/>
    </source>
</evidence>
<accession>A0A5M7B7K0</accession>